<dbReference type="EMBL" id="MU006231">
    <property type="protein sequence ID" value="KAF2823726.1"/>
    <property type="molecule type" value="Genomic_DNA"/>
</dbReference>
<organism evidence="2 3">
    <name type="scientific">Ophiobolus disseminans</name>
    <dbReference type="NCBI Taxonomy" id="1469910"/>
    <lineage>
        <taxon>Eukaryota</taxon>
        <taxon>Fungi</taxon>
        <taxon>Dikarya</taxon>
        <taxon>Ascomycota</taxon>
        <taxon>Pezizomycotina</taxon>
        <taxon>Dothideomycetes</taxon>
        <taxon>Pleosporomycetidae</taxon>
        <taxon>Pleosporales</taxon>
        <taxon>Pleosporineae</taxon>
        <taxon>Phaeosphaeriaceae</taxon>
        <taxon>Ophiobolus</taxon>
    </lineage>
</organism>
<gene>
    <name evidence="2" type="ORF">CC86DRAFT_59198</name>
</gene>
<feature type="region of interest" description="Disordered" evidence="1">
    <location>
        <begin position="1"/>
        <end position="72"/>
    </location>
</feature>
<evidence type="ECO:0000313" key="3">
    <source>
        <dbReference type="Proteomes" id="UP000799424"/>
    </source>
</evidence>
<accession>A0A6A6ZSC5</accession>
<proteinExistence type="predicted"/>
<dbReference type="Proteomes" id="UP000799424">
    <property type="component" value="Unassembled WGS sequence"/>
</dbReference>
<reference evidence="2" key="1">
    <citation type="journal article" date="2020" name="Stud. Mycol.">
        <title>101 Dothideomycetes genomes: a test case for predicting lifestyles and emergence of pathogens.</title>
        <authorList>
            <person name="Haridas S."/>
            <person name="Albert R."/>
            <person name="Binder M."/>
            <person name="Bloem J."/>
            <person name="Labutti K."/>
            <person name="Salamov A."/>
            <person name="Andreopoulos B."/>
            <person name="Baker S."/>
            <person name="Barry K."/>
            <person name="Bills G."/>
            <person name="Bluhm B."/>
            <person name="Cannon C."/>
            <person name="Castanera R."/>
            <person name="Culley D."/>
            <person name="Daum C."/>
            <person name="Ezra D."/>
            <person name="Gonzalez J."/>
            <person name="Henrissat B."/>
            <person name="Kuo A."/>
            <person name="Liang C."/>
            <person name="Lipzen A."/>
            <person name="Lutzoni F."/>
            <person name="Magnuson J."/>
            <person name="Mondo S."/>
            <person name="Nolan M."/>
            <person name="Ohm R."/>
            <person name="Pangilinan J."/>
            <person name="Park H.-J."/>
            <person name="Ramirez L."/>
            <person name="Alfaro M."/>
            <person name="Sun H."/>
            <person name="Tritt A."/>
            <person name="Yoshinaga Y."/>
            <person name="Zwiers L.-H."/>
            <person name="Turgeon B."/>
            <person name="Goodwin S."/>
            <person name="Spatafora J."/>
            <person name="Crous P."/>
            <person name="Grigoriev I."/>
        </authorList>
    </citation>
    <scope>NUCLEOTIDE SEQUENCE</scope>
    <source>
        <strain evidence="2">CBS 113818</strain>
    </source>
</reference>
<evidence type="ECO:0000313" key="2">
    <source>
        <dbReference type="EMBL" id="KAF2823726.1"/>
    </source>
</evidence>
<protein>
    <submittedName>
        <fullName evidence="2">Uncharacterized protein</fullName>
    </submittedName>
</protein>
<sequence>MPSAERQPHPATAEINDSTTRTSHSNSLHGAEDSSLGAVSLRHRPLPLCTKPQSSKPPPRIPDRPHRDQRRQAWAGVVSLCSPLNRVAVKQSGAWAMITRQRRWAPCGGWADNSIQRGGTFLTTRTVASSETLVALTYSSSTIGHNFEFRSRKRAQRTREF</sequence>
<name>A0A6A6ZSC5_9PLEO</name>
<evidence type="ECO:0000256" key="1">
    <source>
        <dbReference type="SAM" id="MobiDB-lite"/>
    </source>
</evidence>
<feature type="compositionally biased region" description="Polar residues" evidence="1">
    <location>
        <begin position="15"/>
        <end position="28"/>
    </location>
</feature>
<dbReference type="AlphaFoldDB" id="A0A6A6ZSC5"/>
<keyword evidence="3" id="KW-1185">Reference proteome</keyword>